<organism evidence="1 2">
    <name type="scientific">Artemia franciscana</name>
    <name type="common">Brine shrimp</name>
    <name type="synonym">Artemia sanfranciscana</name>
    <dbReference type="NCBI Taxonomy" id="6661"/>
    <lineage>
        <taxon>Eukaryota</taxon>
        <taxon>Metazoa</taxon>
        <taxon>Ecdysozoa</taxon>
        <taxon>Arthropoda</taxon>
        <taxon>Crustacea</taxon>
        <taxon>Branchiopoda</taxon>
        <taxon>Anostraca</taxon>
        <taxon>Artemiidae</taxon>
        <taxon>Artemia</taxon>
    </lineage>
</organism>
<protein>
    <submittedName>
        <fullName evidence="1">Uncharacterized protein</fullName>
    </submittedName>
</protein>
<evidence type="ECO:0000313" key="1">
    <source>
        <dbReference type="EMBL" id="KAK2709488.1"/>
    </source>
</evidence>
<reference evidence="1" key="1">
    <citation type="submission" date="2023-07" db="EMBL/GenBank/DDBJ databases">
        <title>Chromosome-level genome assembly of Artemia franciscana.</title>
        <authorList>
            <person name="Jo E."/>
        </authorList>
    </citation>
    <scope>NUCLEOTIDE SEQUENCE</scope>
    <source>
        <tissue evidence="1">Whole body</tissue>
    </source>
</reference>
<dbReference type="AlphaFoldDB" id="A0AA88HI92"/>
<evidence type="ECO:0000313" key="2">
    <source>
        <dbReference type="Proteomes" id="UP001187531"/>
    </source>
</evidence>
<comment type="caution">
    <text evidence="1">The sequence shown here is derived from an EMBL/GenBank/DDBJ whole genome shotgun (WGS) entry which is preliminary data.</text>
</comment>
<name>A0AA88HI92_ARTSF</name>
<dbReference type="Proteomes" id="UP001187531">
    <property type="component" value="Unassembled WGS sequence"/>
</dbReference>
<dbReference type="EMBL" id="JAVRJZ010000017">
    <property type="protein sequence ID" value="KAK2709488.1"/>
    <property type="molecule type" value="Genomic_DNA"/>
</dbReference>
<sequence>MHGACTVNVPYTMNVCTMNCCDGPKPRFVEDLIFENYTDKAKRQADSEENILNLTPMVQELTLGDIEAIVRATLVAPTS</sequence>
<keyword evidence="2" id="KW-1185">Reference proteome</keyword>
<accession>A0AA88HI92</accession>
<proteinExistence type="predicted"/>
<gene>
    <name evidence="1" type="ORF">QYM36_013220</name>
</gene>